<keyword evidence="3" id="KW-1185">Reference proteome</keyword>
<dbReference type="InParanoid" id="M9SFV3"/>
<dbReference type="KEGG" id="max:MMALV_03630"/>
<proteinExistence type="predicted"/>
<dbReference type="GO" id="GO:0032259">
    <property type="term" value="P:methylation"/>
    <property type="evidence" value="ECO:0007669"/>
    <property type="project" value="UniProtKB-KW"/>
</dbReference>
<evidence type="ECO:0000259" key="1">
    <source>
        <dbReference type="Pfam" id="PF18978"/>
    </source>
</evidence>
<sequence>MVRLSDPMCDGICLFCGKGLQTYERPRRSTCSVCGEEFEPSAACPDGHHVCDGCLRERGISVMTAVCKTTDCRDPAEILDRLMSIPAIPMHGPAHHILVGSALLAAYRNNGGKTDLDASIPELIRRMSQVPGAVCGNWGCCGAALSAGTFASIVLGSGPLEKDVWRIPMRMTASCLERISSYGGPRCCKRDSFLAIEAAADLIKKETGVAMDIRKRIVCRRSGMNQQCIGKACPYNGKTACDMPPILPL</sequence>
<protein>
    <submittedName>
        <fullName evidence="2">Methyltransferase</fullName>
        <ecNumber evidence="2">2.1.1.-</ecNumber>
    </submittedName>
</protein>
<reference evidence="2 3" key="1">
    <citation type="journal article" date="2012" name="J. Bacteriol.">
        <title>Genome sequence of 'Candidatus Methanomethylophilus alvus' Mx1201, a methanogenic archaeon from the human gut belonging to a seventh order of methanogens.</title>
        <authorList>
            <person name="Borrel G."/>
            <person name="Harris H.M."/>
            <person name="Tottey W."/>
            <person name="Mihajlovski A."/>
            <person name="Parisot N."/>
            <person name="Peyretaillade E."/>
            <person name="Peyret P."/>
            <person name="Gribaldo S."/>
            <person name="O'Toole P.W."/>
            <person name="Brugere J.F."/>
        </authorList>
    </citation>
    <scope>NUCLEOTIDE SEQUENCE [LARGE SCALE GENOMIC DNA]</scope>
    <source>
        <strain evidence="2 3">Mx1201</strain>
    </source>
</reference>
<organism evidence="2 3">
    <name type="scientific">Methanomethylophilus alvi (strain Mx1201)</name>
    <dbReference type="NCBI Taxonomy" id="1236689"/>
    <lineage>
        <taxon>Archaea</taxon>
        <taxon>Methanobacteriati</taxon>
        <taxon>Thermoplasmatota</taxon>
        <taxon>Thermoplasmata</taxon>
        <taxon>Methanomassiliicoccales</taxon>
        <taxon>Methanomethylophilaceae</taxon>
        <taxon>Methanomethylophilus</taxon>
    </lineage>
</organism>
<dbReference type="STRING" id="1236689.MMALV_03630"/>
<dbReference type="AlphaFoldDB" id="M9SFV3"/>
<name>M9SFV3_METAX</name>
<dbReference type="EMBL" id="CP004049">
    <property type="protein sequence ID" value="AGI85108.1"/>
    <property type="molecule type" value="Genomic_DNA"/>
</dbReference>
<dbReference type="InterPro" id="IPR043768">
    <property type="entry name" value="DUF5714"/>
</dbReference>
<dbReference type="Pfam" id="PF18978">
    <property type="entry name" value="DUF5714"/>
    <property type="match status" value="1"/>
</dbReference>
<dbReference type="Proteomes" id="UP000012672">
    <property type="component" value="Chromosome"/>
</dbReference>
<dbReference type="HOGENOM" id="CLU_093149_0_0_2"/>
<gene>
    <name evidence="2" type="ORF">MMALV_03630</name>
</gene>
<dbReference type="eggNOG" id="arCOG10418">
    <property type="taxonomic scope" value="Archaea"/>
</dbReference>
<keyword evidence="2" id="KW-0489">Methyltransferase</keyword>
<evidence type="ECO:0000313" key="3">
    <source>
        <dbReference type="Proteomes" id="UP000012672"/>
    </source>
</evidence>
<dbReference type="GO" id="GO:0008168">
    <property type="term" value="F:methyltransferase activity"/>
    <property type="evidence" value="ECO:0007669"/>
    <property type="project" value="UniProtKB-KW"/>
</dbReference>
<dbReference type="EC" id="2.1.1.-" evidence="2"/>
<keyword evidence="2" id="KW-0808">Transferase</keyword>
<feature type="domain" description="DUF5714" evidence="1">
    <location>
        <begin position="64"/>
        <end position="235"/>
    </location>
</feature>
<accession>M9SFV3</accession>
<evidence type="ECO:0000313" key="2">
    <source>
        <dbReference type="EMBL" id="AGI85108.1"/>
    </source>
</evidence>